<keyword evidence="4" id="KW-1003">Cell membrane</keyword>
<keyword evidence="14" id="KW-0175">Coiled coil</keyword>
<protein>
    <recommendedName>
        <fullName evidence="3">histidine kinase</fullName>
        <ecNumber evidence="3">2.7.13.3</ecNumber>
    </recommendedName>
</protein>
<evidence type="ECO:0000256" key="14">
    <source>
        <dbReference type="SAM" id="Coils"/>
    </source>
</evidence>
<evidence type="ECO:0000256" key="6">
    <source>
        <dbReference type="ARBA" id="ARBA00022679"/>
    </source>
</evidence>
<dbReference type="GO" id="GO:0005524">
    <property type="term" value="F:ATP binding"/>
    <property type="evidence" value="ECO:0007669"/>
    <property type="project" value="UniProtKB-KW"/>
</dbReference>
<keyword evidence="12" id="KW-0902">Two-component regulatory system</keyword>
<keyword evidence="18" id="KW-1185">Reference proteome</keyword>
<sequence>MGDEKGYGKFNGFYWFEEKTKKGWSIIALIPISQYNKEMNQWGILMMYIAILFVFISLIVSLLLWKTLYKPLKEFRHEIKLMGNSNFHSEVVTTKIPEFVDLINRFREMRTQIVSLIKEIEQKERKRADLEVEKLKHQINPHFLMNTLDTAKWLAMSGERNELTQLLSSLNKLLYYNMGKLGILSNLEEELDSMKQYLVLQQIRYDFDYQTIINVPENVLQSPIPRFILQPLVENSIYHGLVDEGKITVTVNLEKDMIIIEVSDDGRGMSQEKMDEILHHNSFHQTQNGMGIGLNYVKRVMERTYGEFAEIEIQSEVNKGTTVRLLIPFIKGGNNNDSSIDCRG</sequence>
<proteinExistence type="predicted"/>
<dbReference type="PRINTS" id="PR00344">
    <property type="entry name" value="BCTRLSENSOR"/>
</dbReference>
<dbReference type="GO" id="GO:0005886">
    <property type="term" value="C:plasma membrane"/>
    <property type="evidence" value="ECO:0007669"/>
    <property type="project" value="UniProtKB-SubCell"/>
</dbReference>
<dbReference type="InterPro" id="IPR003594">
    <property type="entry name" value="HATPase_dom"/>
</dbReference>
<dbReference type="InterPro" id="IPR004358">
    <property type="entry name" value="Sig_transdc_His_kin-like_C"/>
</dbReference>
<keyword evidence="7 15" id="KW-0812">Transmembrane</keyword>
<dbReference type="EMBL" id="BAVS01000012">
    <property type="protein sequence ID" value="GAE93444.1"/>
    <property type="molecule type" value="Genomic_DNA"/>
</dbReference>
<dbReference type="EC" id="2.7.13.3" evidence="3"/>
<comment type="subcellular location">
    <subcellularLocation>
        <location evidence="2">Cell membrane</location>
        <topology evidence="2">Multi-pass membrane protein</topology>
    </subcellularLocation>
</comment>
<dbReference type="PANTHER" id="PTHR34220:SF11">
    <property type="entry name" value="SENSOR PROTEIN KINASE HPTS"/>
    <property type="match status" value="1"/>
</dbReference>
<dbReference type="InterPro" id="IPR036890">
    <property type="entry name" value="HATPase_C_sf"/>
</dbReference>
<accession>W4VL14</accession>
<evidence type="ECO:0000256" key="8">
    <source>
        <dbReference type="ARBA" id="ARBA00022741"/>
    </source>
</evidence>
<dbReference type="GO" id="GO:0000155">
    <property type="term" value="F:phosphorelay sensor kinase activity"/>
    <property type="evidence" value="ECO:0007669"/>
    <property type="project" value="InterPro"/>
</dbReference>
<evidence type="ECO:0000256" key="5">
    <source>
        <dbReference type="ARBA" id="ARBA00022553"/>
    </source>
</evidence>
<evidence type="ECO:0000256" key="10">
    <source>
        <dbReference type="ARBA" id="ARBA00022840"/>
    </source>
</evidence>
<evidence type="ECO:0000313" key="17">
    <source>
        <dbReference type="EMBL" id="GAE93444.1"/>
    </source>
</evidence>
<keyword evidence="9 17" id="KW-0418">Kinase</keyword>
<dbReference type="PROSITE" id="PS50109">
    <property type="entry name" value="HIS_KIN"/>
    <property type="match status" value="1"/>
</dbReference>
<keyword evidence="5" id="KW-0597">Phosphoprotein</keyword>
<dbReference type="Gene3D" id="3.30.565.10">
    <property type="entry name" value="Histidine kinase-like ATPase, C-terminal domain"/>
    <property type="match status" value="1"/>
</dbReference>
<gene>
    <name evidence="17" type="ORF">JCM21714_2528</name>
</gene>
<evidence type="ECO:0000256" key="9">
    <source>
        <dbReference type="ARBA" id="ARBA00022777"/>
    </source>
</evidence>
<keyword evidence="11 15" id="KW-1133">Transmembrane helix</keyword>
<dbReference type="STRING" id="1298598.JCM21714_2528"/>
<keyword evidence="8" id="KW-0547">Nucleotide-binding</keyword>
<evidence type="ECO:0000256" key="12">
    <source>
        <dbReference type="ARBA" id="ARBA00023012"/>
    </source>
</evidence>
<reference evidence="17 18" key="1">
    <citation type="journal article" date="2014" name="Genome Announc.">
        <title>Draft Genome Sequence of the Boron-Tolerant and Moderately Halotolerant Bacterium Gracilibacillus boraciitolerans JCM 21714T.</title>
        <authorList>
            <person name="Ahmed I."/>
            <person name="Oshima K."/>
            <person name="Suda W."/>
            <person name="Kitamura K."/>
            <person name="Iida T."/>
            <person name="Ohmori Y."/>
            <person name="Fujiwara T."/>
            <person name="Hattori M."/>
            <person name="Ohkuma M."/>
        </authorList>
    </citation>
    <scope>NUCLEOTIDE SEQUENCE [LARGE SCALE GENOMIC DNA]</scope>
    <source>
        <strain evidence="17 18">JCM 21714</strain>
    </source>
</reference>
<comment type="catalytic activity">
    <reaction evidence="1">
        <text>ATP + protein L-histidine = ADP + protein N-phospho-L-histidine.</text>
        <dbReference type="EC" id="2.7.13.3"/>
    </reaction>
</comment>
<evidence type="ECO:0000256" key="4">
    <source>
        <dbReference type="ARBA" id="ARBA00022475"/>
    </source>
</evidence>
<keyword evidence="10" id="KW-0067">ATP-binding</keyword>
<dbReference type="SUPFAM" id="SSF55874">
    <property type="entry name" value="ATPase domain of HSP90 chaperone/DNA topoisomerase II/histidine kinase"/>
    <property type="match status" value="1"/>
</dbReference>
<dbReference type="Gene3D" id="6.10.340.10">
    <property type="match status" value="1"/>
</dbReference>
<dbReference type="RefSeq" id="WP_052000498.1">
    <property type="nucleotide sequence ID" value="NZ_BAVS01000012.1"/>
</dbReference>
<feature type="coiled-coil region" evidence="14">
    <location>
        <begin position="106"/>
        <end position="140"/>
    </location>
</feature>
<evidence type="ECO:0000256" key="11">
    <source>
        <dbReference type="ARBA" id="ARBA00022989"/>
    </source>
</evidence>
<dbReference type="AlphaFoldDB" id="W4VL14"/>
<dbReference type="OrthoDB" id="9776552at2"/>
<evidence type="ECO:0000256" key="15">
    <source>
        <dbReference type="SAM" id="Phobius"/>
    </source>
</evidence>
<feature type="domain" description="Histidine kinase" evidence="16">
    <location>
        <begin position="228"/>
        <end position="331"/>
    </location>
</feature>
<dbReference type="PANTHER" id="PTHR34220">
    <property type="entry name" value="SENSOR HISTIDINE KINASE YPDA"/>
    <property type="match status" value="1"/>
</dbReference>
<name>W4VL14_9BACI</name>
<evidence type="ECO:0000256" key="13">
    <source>
        <dbReference type="ARBA" id="ARBA00023136"/>
    </source>
</evidence>
<evidence type="ECO:0000259" key="16">
    <source>
        <dbReference type="PROSITE" id="PS50109"/>
    </source>
</evidence>
<evidence type="ECO:0000313" key="18">
    <source>
        <dbReference type="Proteomes" id="UP000019102"/>
    </source>
</evidence>
<dbReference type="eggNOG" id="COG2972">
    <property type="taxonomic scope" value="Bacteria"/>
</dbReference>
<evidence type="ECO:0000256" key="3">
    <source>
        <dbReference type="ARBA" id="ARBA00012438"/>
    </source>
</evidence>
<evidence type="ECO:0000256" key="1">
    <source>
        <dbReference type="ARBA" id="ARBA00000085"/>
    </source>
</evidence>
<dbReference type="Proteomes" id="UP000019102">
    <property type="component" value="Unassembled WGS sequence"/>
</dbReference>
<comment type="caution">
    <text evidence="17">The sequence shown here is derived from an EMBL/GenBank/DDBJ whole genome shotgun (WGS) entry which is preliminary data.</text>
</comment>
<dbReference type="InterPro" id="IPR050640">
    <property type="entry name" value="Bact_2-comp_sensor_kinase"/>
</dbReference>
<dbReference type="Pfam" id="PF06580">
    <property type="entry name" value="His_kinase"/>
    <property type="match status" value="1"/>
</dbReference>
<feature type="transmembrane region" description="Helical" evidence="15">
    <location>
        <begin position="42"/>
        <end position="65"/>
    </location>
</feature>
<dbReference type="InterPro" id="IPR010559">
    <property type="entry name" value="Sig_transdc_His_kin_internal"/>
</dbReference>
<keyword evidence="6" id="KW-0808">Transferase</keyword>
<organism evidence="17 18">
    <name type="scientific">Gracilibacillus boraciitolerans JCM 21714</name>
    <dbReference type="NCBI Taxonomy" id="1298598"/>
    <lineage>
        <taxon>Bacteria</taxon>
        <taxon>Bacillati</taxon>
        <taxon>Bacillota</taxon>
        <taxon>Bacilli</taxon>
        <taxon>Bacillales</taxon>
        <taxon>Bacillaceae</taxon>
        <taxon>Gracilibacillus</taxon>
    </lineage>
</organism>
<dbReference type="Pfam" id="PF02518">
    <property type="entry name" value="HATPase_c"/>
    <property type="match status" value="1"/>
</dbReference>
<dbReference type="InterPro" id="IPR005467">
    <property type="entry name" value="His_kinase_dom"/>
</dbReference>
<dbReference type="SMART" id="SM00387">
    <property type="entry name" value="HATPase_c"/>
    <property type="match status" value="1"/>
</dbReference>
<keyword evidence="13 15" id="KW-0472">Membrane</keyword>
<evidence type="ECO:0000256" key="2">
    <source>
        <dbReference type="ARBA" id="ARBA00004651"/>
    </source>
</evidence>
<evidence type="ECO:0000256" key="7">
    <source>
        <dbReference type="ARBA" id="ARBA00022692"/>
    </source>
</evidence>